<feature type="domain" description="N-acetyltransferase" evidence="1">
    <location>
        <begin position="1"/>
        <end position="145"/>
    </location>
</feature>
<dbReference type="SUPFAM" id="SSF55729">
    <property type="entry name" value="Acyl-CoA N-acyltransferases (Nat)"/>
    <property type="match status" value="1"/>
</dbReference>
<evidence type="ECO:0000313" key="3">
    <source>
        <dbReference type="Proteomes" id="UP001144256"/>
    </source>
</evidence>
<proteinExistence type="predicted"/>
<dbReference type="InterPro" id="IPR000182">
    <property type="entry name" value="GNAT_dom"/>
</dbReference>
<protein>
    <submittedName>
        <fullName evidence="2">N-acetyltransferase</fullName>
    </submittedName>
</protein>
<dbReference type="GO" id="GO:0016747">
    <property type="term" value="F:acyltransferase activity, transferring groups other than amino-acyl groups"/>
    <property type="evidence" value="ECO:0007669"/>
    <property type="project" value="InterPro"/>
</dbReference>
<dbReference type="Proteomes" id="UP001144256">
    <property type="component" value="Unassembled WGS sequence"/>
</dbReference>
<comment type="caution">
    <text evidence="2">The sequence shown here is derived from an EMBL/GenBank/DDBJ whole genome shotgun (WGS) entry which is preliminary data.</text>
</comment>
<sequence>MKEFEMIWDIYCESFPIDEQRTLKQQMEIMKDSKYSVNPYYDDNKIIGFYTSWNLYDFIYIDHLAVHKRYRGMGLGSKLVQQIQDKYEQNNIILEVEQPNTHEAEKRIEFYSKKGFNLNDYEYYQPAFDDNKKSVPLLIMSYPLAISEEEFFNVRDKLYSEVYGVDNNIER</sequence>
<keyword evidence="3" id="KW-1185">Reference proteome</keyword>
<dbReference type="EMBL" id="BRLB01000001">
    <property type="protein sequence ID" value="GKX28280.1"/>
    <property type="molecule type" value="Genomic_DNA"/>
</dbReference>
<dbReference type="AlphaFoldDB" id="A0A9W5Y937"/>
<dbReference type="CDD" id="cd04301">
    <property type="entry name" value="NAT_SF"/>
    <property type="match status" value="1"/>
</dbReference>
<evidence type="ECO:0000259" key="1">
    <source>
        <dbReference type="PROSITE" id="PS51186"/>
    </source>
</evidence>
<gene>
    <name evidence="2" type="ORF">SH1V18_07600</name>
</gene>
<dbReference type="RefSeq" id="WP_281812406.1">
    <property type="nucleotide sequence ID" value="NZ_BRLB01000001.1"/>
</dbReference>
<reference evidence="2" key="1">
    <citation type="submission" date="2022-06" db="EMBL/GenBank/DDBJ databases">
        <title>Vallitalea longa sp. nov., an anaerobic bacterium isolated from marine sediment.</title>
        <authorList>
            <person name="Hirano S."/>
            <person name="Terahara T."/>
            <person name="Mori K."/>
            <person name="Hamada M."/>
            <person name="Matsumoto R."/>
            <person name="Kobayashi T."/>
        </authorList>
    </citation>
    <scope>NUCLEOTIDE SEQUENCE</scope>
    <source>
        <strain evidence="2">SH18-1</strain>
    </source>
</reference>
<dbReference type="Pfam" id="PF00583">
    <property type="entry name" value="Acetyltransf_1"/>
    <property type="match status" value="1"/>
</dbReference>
<evidence type="ECO:0000313" key="2">
    <source>
        <dbReference type="EMBL" id="GKX28280.1"/>
    </source>
</evidence>
<dbReference type="PROSITE" id="PS51186">
    <property type="entry name" value="GNAT"/>
    <property type="match status" value="1"/>
</dbReference>
<dbReference type="InterPro" id="IPR016181">
    <property type="entry name" value="Acyl_CoA_acyltransferase"/>
</dbReference>
<organism evidence="2 3">
    <name type="scientific">Vallitalea longa</name>
    <dbReference type="NCBI Taxonomy" id="2936439"/>
    <lineage>
        <taxon>Bacteria</taxon>
        <taxon>Bacillati</taxon>
        <taxon>Bacillota</taxon>
        <taxon>Clostridia</taxon>
        <taxon>Lachnospirales</taxon>
        <taxon>Vallitaleaceae</taxon>
        <taxon>Vallitalea</taxon>
    </lineage>
</organism>
<accession>A0A9W5Y937</accession>
<name>A0A9W5Y937_9FIRM</name>
<dbReference type="Gene3D" id="3.40.630.30">
    <property type="match status" value="1"/>
</dbReference>